<keyword evidence="1" id="KW-0472">Membrane</keyword>
<evidence type="ECO:0000313" key="3">
    <source>
        <dbReference type="Proteomes" id="UP000034063"/>
    </source>
</evidence>
<dbReference type="Pfam" id="PF18895">
    <property type="entry name" value="T4SS_pilin"/>
    <property type="match status" value="1"/>
</dbReference>
<evidence type="ECO:0000313" key="2">
    <source>
        <dbReference type="EMBL" id="KKT45479.1"/>
    </source>
</evidence>
<proteinExistence type="predicted"/>
<comment type="caution">
    <text evidence="2">The sequence shown here is derived from an EMBL/GenBank/DDBJ whole genome shotgun (WGS) entry which is preliminary data.</text>
</comment>
<keyword evidence="1" id="KW-1133">Transmembrane helix</keyword>
<dbReference type="InterPro" id="IPR043993">
    <property type="entry name" value="T4SS_pilin"/>
</dbReference>
<dbReference type="EMBL" id="LCIB01000046">
    <property type="protein sequence ID" value="KKT45479.1"/>
    <property type="molecule type" value="Genomic_DNA"/>
</dbReference>
<dbReference type="Proteomes" id="UP000034063">
    <property type="component" value="Unassembled WGS sequence"/>
</dbReference>
<dbReference type="AlphaFoldDB" id="A0A0G1KCF9"/>
<reference evidence="2 3" key="1">
    <citation type="journal article" date="2015" name="Nature">
        <title>rRNA introns, odd ribosomes, and small enigmatic genomes across a large radiation of phyla.</title>
        <authorList>
            <person name="Brown C.T."/>
            <person name="Hug L.A."/>
            <person name="Thomas B.C."/>
            <person name="Sharon I."/>
            <person name="Castelle C.J."/>
            <person name="Singh A."/>
            <person name="Wilkins M.J."/>
            <person name="Williams K.H."/>
            <person name="Banfield J.F."/>
        </authorList>
    </citation>
    <scope>NUCLEOTIDE SEQUENCE [LARGE SCALE GENOMIC DNA]</scope>
</reference>
<gene>
    <name evidence="2" type="ORF">UW37_C0046G0008</name>
</gene>
<sequence>MAKLTNIDAEVSRGNFFKFDSIGDFVVNIFQVALILGSVMTFLYLVWGGIQWITSGGNQEAAKSAKEKITDAITGLALLAAVWVIWRLIIYFLGITTSVRGPFNLRLPQP</sequence>
<organism evidence="2 3">
    <name type="scientific">Candidatus Gottesmanbacteria bacterium GW2011_GWA2_44_17</name>
    <dbReference type="NCBI Taxonomy" id="1618444"/>
    <lineage>
        <taxon>Bacteria</taxon>
        <taxon>Candidatus Gottesmaniibacteriota</taxon>
    </lineage>
</organism>
<protein>
    <submittedName>
        <fullName evidence="2">Uncharacterized protein</fullName>
    </submittedName>
</protein>
<accession>A0A0G1KCF9</accession>
<keyword evidence="1" id="KW-0812">Transmembrane</keyword>
<evidence type="ECO:0000256" key="1">
    <source>
        <dbReference type="SAM" id="Phobius"/>
    </source>
</evidence>
<feature type="transmembrane region" description="Helical" evidence="1">
    <location>
        <begin position="69"/>
        <end position="93"/>
    </location>
</feature>
<name>A0A0G1KCF9_9BACT</name>
<feature type="transmembrane region" description="Helical" evidence="1">
    <location>
        <begin position="25"/>
        <end position="48"/>
    </location>
</feature>